<sequence length="99" mass="10639">MEASSCYVELVYVEAGLSFSGFCVLGLVLVSVQVWFGLVNQAYFGLALVGFVKVLWSGYRTVCVGSCFGLVQVGINSGSLFWSCLCFCLCLAPLSRSLV</sequence>
<protein>
    <submittedName>
        <fullName evidence="2">Uncharacterized protein</fullName>
    </submittedName>
</protein>
<keyword evidence="1" id="KW-1133">Transmembrane helix</keyword>
<keyword evidence="1" id="KW-0812">Transmembrane</keyword>
<dbReference type="AlphaFoldDB" id="A0A9Q0GUP9"/>
<name>A0A9Q0GUP9_9MAGN</name>
<gene>
    <name evidence="2" type="ORF">NE237_030741</name>
</gene>
<evidence type="ECO:0000313" key="2">
    <source>
        <dbReference type="EMBL" id="KAJ4953909.1"/>
    </source>
</evidence>
<comment type="caution">
    <text evidence="2">The sequence shown here is derived from an EMBL/GenBank/DDBJ whole genome shotgun (WGS) entry which is preliminary data.</text>
</comment>
<reference evidence="2" key="1">
    <citation type="journal article" date="2023" name="Plant J.">
        <title>The genome of the king protea, Protea cynaroides.</title>
        <authorList>
            <person name="Chang J."/>
            <person name="Duong T.A."/>
            <person name="Schoeman C."/>
            <person name="Ma X."/>
            <person name="Roodt D."/>
            <person name="Barker N."/>
            <person name="Li Z."/>
            <person name="Van de Peer Y."/>
            <person name="Mizrachi E."/>
        </authorList>
    </citation>
    <scope>NUCLEOTIDE SEQUENCE</scope>
    <source>
        <tissue evidence="2">Young leaves</tissue>
    </source>
</reference>
<dbReference type="EMBL" id="JAMYWD010000012">
    <property type="protein sequence ID" value="KAJ4953909.1"/>
    <property type="molecule type" value="Genomic_DNA"/>
</dbReference>
<evidence type="ECO:0000313" key="3">
    <source>
        <dbReference type="Proteomes" id="UP001141806"/>
    </source>
</evidence>
<keyword evidence="1" id="KW-0472">Membrane</keyword>
<feature type="transmembrane region" description="Helical" evidence="1">
    <location>
        <begin position="71"/>
        <end position="94"/>
    </location>
</feature>
<proteinExistence type="predicted"/>
<feature type="transmembrane region" description="Helical" evidence="1">
    <location>
        <begin position="12"/>
        <end position="36"/>
    </location>
</feature>
<keyword evidence="3" id="KW-1185">Reference proteome</keyword>
<evidence type="ECO:0000256" key="1">
    <source>
        <dbReference type="SAM" id="Phobius"/>
    </source>
</evidence>
<dbReference type="Proteomes" id="UP001141806">
    <property type="component" value="Unassembled WGS sequence"/>
</dbReference>
<feature type="transmembrane region" description="Helical" evidence="1">
    <location>
        <begin position="42"/>
        <end position="59"/>
    </location>
</feature>
<accession>A0A9Q0GUP9</accession>
<organism evidence="2 3">
    <name type="scientific">Protea cynaroides</name>
    <dbReference type="NCBI Taxonomy" id="273540"/>
    <lineage>
        <taxon>Eukaryota</taxon>
        <taxon>Viridiplantae</taxon>
        <taxon>Streptophyta</taxon>
        <taxon>Embryophyta</taxon>
        <taxon>Tracheophyta</taxon>
        <taxon>Spermatophyta</taxon>
        <taxon>Magnoliopsida</taxon>
        <taxon>Proteales</taxon>
        <taxon>Proteaceae</taxon>
        <taxon>Protea</taxon>
    </lineage>
</organism>